<dbReference type="EMBL" id="CP086322">
    <property type="protein sequence ID" value="UQA95624.1"/>
    <property type="molecule type" value="Genomic_DNA"/>
</dbReference>
<name>A0ABY4MFY2_9ACTN</name>
<organism evidence="2 3">
    <name type="scientific">Streptomyces halobius</name>
    <dbReference type="NCBI Taxonomy" id="2879846"/>
    <lineage>
        <taxon>Bacteria</taxon>
        <taxon>Bacillati</taxon>
        <taxon>Actinomycetota</taxon>
        <taxon>Actinomycetes</taxon>
        <taxon>Kitasatosporales</taxon>
        <taxon>Streptomycetaceae</taxon>
        <taxon>Streptomyces</taxon>
    </lineage>
</organism>
<feature type="region of interest" description="Disordered" evidence="1">
    <location>
        <begin position="27"/>
        <end position="56"/>
    </location>
</feature>
<keyword evidence="3" id="KW-1185">Reference proteome</keyword>
<accession>A0ABY4MFY2</accession>
<reference evidence="2" key="1">
    <citation type="submission" date="2021-10" db="EMBL/GenBank/DDBJ databases">
        <title>Streptomyces nigrumlapis sp.nov.,an antimicrobial producing actinobacterium isolated from Black Gobi rocks.</title>
        <authorList>
            <person name="Wen Y."/>
            <person name="Zhang W."/>
            <person name="Liu X.G."/>
        </authorList>
    </citation>
    <scope>NUCLEOTIDE SEQUENCE</scope>
    <source>
        <strain evidence="2">ST13-2-2</strain>
    </source>
</reference>
<feature type="compositionally biased region" description="Polar residues" evidence="1">
    <location>
        <begin position="27"/>
        <end position="42"/>
    </location>
</feature>
<protein>
    <submittedName>
        <fullName evidence="2">Uncharacterized protein</fullName>
    </submittedName>
</protein>
<gene>
    <name evidence="2" type="ORF">K9S39_30550</name>
</gene>
<sequence>MPCSCQSKRQQWEVVTATGKVVFTSASKPTAETVSKRYPQSSIREKAKPGTTTTAK</sequence>
<proteinExistence type="predicted"/>
<dbReference type="RefSeq" id="WP_248866537.1">
    <property type="nucleotide sequence ID" value="NZ_CP086322.1"/>
</dbReference>
<dbReference type="Proteomes" id="UP000830115">
    <property type="component" value="Chromosome"/>
</dbReference>
<evidence type="ECO:0000313" key="2">
    <source>
        <dbReference type="EMBL" id="UQA95624.1"/>
    </source>
</evidence>
<evidence type="ECO:0000256" key="1">
    <source>
        <dbReference type="SAM" id="MobiDB-lite"/>
    </source>
</evidence>
<evidence type="ECO:0000313" key="3">
    <source>
        <dbReference type="Proteomes" id="UP000830115"/>
    </source>
</evidence>